<keyword evidence="3" id="KW-1185">Reference proteome</keyword>
<organism evidence="2 3">
    <name type="scientific">Desulfonema magnum</name>
    <dbReference type="NCBI Taxonomy" id="45655"/>
    <lineage>
        <taxon>Bacteria</taxon>
        <taxon>Pseudomonadati</taxon>
        <taxon>Thermodesulfobacteriota</taxon>
        <taxon>Desulfobacteria</taxon>
        <taxon>Desulfobacterales</taxon>
        <taxon>Desulfococcaceae</taxon>
        <taxon>Desulfonema</taxon>
    </lineage>
</organism>
<feature type="region of interest" description="Disordered" evidence="1">
    <location>
        <begin position="26"/>
        <end position="68"/>
    </location>
</feature>
<reference evidence="2" key="1">
    <citation type="journal article" date="2021" name="Microb. Physiol.">
        <title>Proteogenomic Insights into the Physiology of Marine, Sulfate-Reducing, Filamentous Desulfonema limicola and Desulfonema magnum.</title>
        <authorList>
            <person name="Schnaars V."/>
            <person name="Wohlbrand L."/>
            <person name="Scheve S."/>
            <person name="Hinrichs C."/>
            <person name="Reinhardt R."/>
            <person name="Rabus R."/>
        </authorList>
    </citation>
    <scope>NUCLEOTIDE SEQUENCE</scope>
    <source>
        <strain evidence="2">4be13</strain>
    </source>
</reference>
<evidence type="ECO:0000313" key="3">
    <source>
        <dbReference type="Proteomes" id="UP000663722"/>
    </source>
</evidence>
<dbReference type="EMBL" id="CP061800">
    <property type="protein sequence ID" value="QTA88631.1"/>
    <property type="molecule type" value="Genomic_DNA"/>
</dbReference>
<proteinExistence type="predicted"/>
<sequence length="68" mass="7411">MSSELLRFLENTENIEADILKVEEAEADGGVSQAKRRTGGGSGTPLITKPEKFPHISSEHMRTKSSPN</sequence>
<dbReference type="Proteomes" id="UP000663722">
    <property type="component" value="Chromosome"/>
</dbReference>
<accession>A0A975GP38</accession>
<evidence type="ECO:0000313" key="2">
    <source>
        <dbReference type="EMBL" id="QTA88631.1"/>
    </source>
</evidence>
<gene>
    <name evidence="2" type="ORF">dnm_046780</name>
</gene>
<name>A0A975GP38_9BACT</name>
<dbReference type="AlphaFoldDB" id="A0A975GP38"/>
<protein>
    <submittedName>
        <fullName evidence="2">Uncharacterized protein</fullName>
    </submittedName>
</protein>
<evidence type="ECO:0000256" key="1">
    <source>
        <dbReference type="SAM" id="MobiDB-lite"/>
    </source>
</evidence>
<dbReference type="KEGG" id="dmm:dnm_046780"/>
<feature type="compositionally biased region" description="Basic and acidic residues" evidence="1">
    <location>
        <begin position="49"/>
        <end position="62"/>
    </location>
</feature>